<dbReference type="HGNC" id="HGNC:17202">
    <property type="gene designation" value="PSORS1C1"/>
</dbReference>
<dbReference type="AlphaFoldDB" id="A0A140T8W9"/>
<keyword evidence="3" id="KW-1185">Reference proteome</keyword>
<sequence>MTCTDQKSHSQRALGTQTPALQGPQLLNTDPSSEETHPPTLILTDFATWSQQTISGMQGTSKQ</sequence>
<dbReference type="InterPro" id="IPR028206">
    <property type="entry name" value="SEEK1"/>
</dbReference>
<protein>
    <submittedName>
        <fullName evidence="2">Psoriasis susceptibility 1 candidate 1</fullName>
    </submittedName>
</protein>
<organism evidence="2 3">
    <name type="scientific">Homo sapiens</name>
    <name type="common">Human</name>
    <dbReference type="NCBI Taxonomy" id="9606"/>
    <lineage>
        <taxon>Eukaryota</taxon>
        <taxon>Metazoa</taxon>
        <taxon>Chordata</taxon>
        <taxon>Craniata</taxon>
        <taxon>Vertebrata</taxon>
        <taxon>Euteleostomi</taxon>
        <taxon>Mammalia</taxon>
        <taxon>Eutheria</taxon>
        <taxon>Euarchontoglires</taxon>
        <taxon>Primates</taxon>
        <taxon>Haplorrhini</taxon>
        <taxon>Catarrhini</taxon>
        <taxon>Hominidae</taxon>
        <taxon>Homo</taxon>
    </lineage>
</organism>
<gene>
    <name evidence="2" type="primary">PSORS1C1</name>
</gene>
<evidence type="ECO:0000313" key="3">
    <source>
        <dbReference type="Proteomes" id="UP000005640"/>
    </source>
</evidence>
<dbReference type="Ensembl" id="ENST00000376289.6">
    <property type="protein sequence ID" value="ENSP00000365466.3"/>
    <property type="gene ID" value="ENSG00000206458.10"/>
</dbReference>
<evidence type="ECO:0000256" key="1">
    <source>
        <dbReference type="SAM" id="MobiDB-lite"/>
    </source>
</evidence>
<dbReference type="OrthoDB" id="9485136at2759"/>
<name>A0A140T8W9_HUMAN</name>
<proteinExistence type="predicted"/>
<reference evidence="2" key="1">
    <citation type="submission" date="2025-08" db="UniProtKB">
        <authorList>
            <consortium name="Ensembl"/>
        </authorList>
    </citation>
    <scope>IDENTIFICATION</scope>
</reference>
<feature type="region of interest" description="Disordered" evidence="1">
    <location>
        <begin position="1"/>
        <end position="39"/>
    </location>
</feature>
<feature type="compositionally biased region" description="Polar residues" evidence="1">
    <location>
        <begin position="1"/>
        <end position="31"/>
    </location>
</feature>
<reference evidence="2" key="2">
    <citation type="submission" date="2025-09" db="UniProtKB">
        <authorList>
            <consortium name="Ensembl"/>
        </authorList>
    </citation>
    <scope>IDENTIFICATION</scope>
</reference>
<dbReference type="ChiTaRS" id="PSORS1C1">
    <property type="organism name" value="human"/>
</dbReference>
<dbReference type="Proteomes" id="UP000005640">
    <property type="component" value="Unplaced"/>
</dbReference>
<accession>A0A140T8W9</accession>
<evidence type="ECO:0000313" key="2">
    <source>
        <dbReference type="Ensembl" id="ENSP00000365466.3"/>
    </source>
</evidence>
<dbReference type="Pfam" id="PF15357">
    <property type="entry name" value="SEEK1"/>
    <property type="match status" value="1"/>
</dbReference>